<sequence length="361" mass="36685">MTSAPTRVAPGTRARPGGRGRMPRVRIATILLALLALLAISVVVAIGIGPARIAPADVAGTLWAHLTGAHPVLPVTQDAIVWRLRTPRVLTAVVVGGGLAVCGAVMQALTRNPLADPYLLGLSSGASTGAVLVLVLGAAIALPAAAFAGAMIALLLTLGISRAAGGDSPTSTILAGLAVSAVLSALTSLVIFWSSNNDSYREILGWLLGSLSGADWADVVLVAVVMAACALPLLSSARVLDSLALGDSAAAALGVPVDRLRIALFGCCALLTGALVAVSGSIGFVGLILPHAMRAVVGVRHRVLLPASFLVGAVFLLWADTIARTAFDPRELPVGIVTALIGGPVFVLLMMRMGRRRMGRA</sequence>
<dbReference type="GO" id="GO:0033214">
    <property type="term" value="P:siderophore-iron import into cell"/>
    <property type="evidence" value="ECO:0007669"/>
    <property type="project" value="TreeGrafter"/>
</dbReference>
<feature type="transmembrane region" description="Helical" evidence="9">
    <location>
        <begin position="62"/>
        <end position="82"/>
    </location>
</feature>
<gene>
    <name evidence="10" type="ORF">DY023_07075</name>
</gene>
<protein>
    <submittedName>
        <fullName evidence="10">Iron ABC transporter permease</fullName>
    </submittedName>
</protein>
<dbReference type="GO" id="GO:0022857">
    <property type="term" value="F:transmembrane transporter activity"/>
    <property type="evidence" value="ECO:0007669"/>
    <property type="project" value="InterPro"/>
</dbReference>
<evidence type="ECO:0000256" key="3">
    <source>
        <dbReference type="ARBA" id="ARBA00022448"/>
    </source>
</evidence>
<keyword evidence="11" id="KW-1185">Reference proteome</keyword>
<feature type="transmembrane region" description="Helical" evidence="9">
    <location>
        <begin position="332"/>
        <end position="351"/>
    </location>
</feature>
<evidence type="ECO:0000256" key="4">
    <source>
        <dbReference type="ARBA" id="ARBA00022475"/>
    </source>
</evidence>
<feature type="transmembrane region" description="Helical" evidence="9">
    <location>
        <begin position="129"/>
        <end position="160"/>
    </location>
</feature>
<feature type="transmembrane region" description="Helical" evidence="9">
    <location>
        <begin position="301"/>
        <end position="320"/>
    </location>
</feature>
<evidence type="ECO:0000256" key="7">
    <source>
        <dbReference type="ARBA" id="ARBA00023136"/>
    </source>
</evidence>
<feature type="transmembrane region" description="Helical" evidence="9">
    <location>
        <begin position="89"/>
        <end position="109"/>
    </location>
</feature>
<keyword evidence="5 9" id="KW-0812">Transmembrane</keyword>
<evidence type="ECO:0000256" key="1">
    <source>
        <dbReference type="ARBA" id="ARBA00004651"/>
    </source>
</evidence>
<evidence type="ECO:0000256" key="9">
    <source>
        <dbReference type="SAM" id="Phobius"/>
    </source>
</evidence>
<name>A0A371NUX3_9MICO</name>
<dbReference type="PANTHER" id="PTHR30472">
    <property type="entry name" value="FERRIC ENTEROBACTIN TRANSPORT SYSTEM PERMEASE PROTEIN"/>
    <property type="match status" value="1"/>
</dbReference>
<keyword evidence="4" id="KW-1003">Cell membrane</keyword>
<dbReference type="SUPFAM" id="SSF81345">
    <property type="entry name" value="ABC transporter involved in vitamin B12 uptake, BtuC"/>
    <property type="match status" value="1"/>
</dbReference>
<feature type="transmembrane region" description="Helical" evidence="9">
    <location>
        <begin position="213"/>
        <end position="234"/>
    </location>
</feature>
<comment type="caution">
    <text evidence="10">The sequence shown here is derived from an EMBL/GenBank/DDBJ whole genome shotgun (WGS) entry which is preliminary data.</text>
</comment>
<keyword evidence="7 9" id="KW-0472">Membrane</keyword>
<feature type="transmembrane region" description="Helical" evidence="9">
    <location>
        <begin position="27"/>
        <end position="50"/>
    </location>
</feature>
<dbReference type="Pfam" id="PF01032">
    <property type="entry name" value="FecCD"/>
    <property type="match status" value="1"/>
</dbReference>
<dbReference type="EMBL" id="QUAB01000037">
    <property type="protein sequence ID" value="REJ06229.1"/>
    <property type="molecule type" value="Genomic_DNA"/>
</dbReference>
<feature type="transmembrane region" description="Helical" evidence="9">
    <location>
        <begin position="172"/>
        <end position="193"/>
    </location>
</feature>
<dbReference type="Proteomes" id="UP000262172">
    <property type="component" value="Unassembled WGS sequence"/>
</dbReference>
<dbReference type="PANTHER" id="PTHR30472:SF67">
    <property type="entry name" value="PERMEASE OF ABC TRANSPORTER-RELATED"/>
    <property type="match status" value="1"/>
</dbReference>
<dbReference type="FunFam" id="1.10.3470.10:FF:000001">
    <property type="entry name" value="Vitamin B12 ABC transporter permease BtuC"/>
    <property type="match status" value="1"/>
</dbReference>
<evidence type="ECO:0000256" key="6">
    <source>
        <dbReference type="ARBA" id="ARBA00022989"/>
    </source>
</evidence>
<dbReference type="AlphaFoldDB" id="A0A371NUX3"/>
<evidence type="ECO:0000256" key="2">
    <source>
        <dbReference type="ARBA" id="ARBA00007935"/>
    </source>
</evidence>
<accession>A0A371NUX3</accession>
<organism evidence="10 11">
    <name type="scientific">Microbacterium bovistercoris</name>
    <dbReference type="NCBI Taxonomy" id="2293570"/>
    <lineage>
        <taxon>Bacteria</taxon>
        <taxon>Bacillati</taxon>
        <taxon>Actinomycetota</taxon>
        <taxon>Actinomycetes</taxon>
        <taxon>Micrococcales</taxon>
        <taxon>Microbacteriaceae</taxon>
        <taxon>Microbacterium</taxon>
    </lineage>
</organism>
<keyword evidence="3" id="KW-0813">Transport</keyword>
<dbReference type="GO" id="GO:0005886">
    <property type="term" value="C:plasma membrane"/>
    <property type="evidence" value="ECO:0007669"/>
    <property type="project" value="UniProtKB-SubCell"/>
</dbReference>
<feature type="region of interest" description="Disordered" evidence="8">
    <location>
        <begin position="1"/>
        <end position="20"/>
    </location>
</feature>
<dbReference type="InterPro" id="IPR000522">
    <property type="entry name" value="ABC_transptr_permease_BtuC"/>
</dbReference>
<reference evidence="10 11" key="1">
    <citation type="submission" date="2018-08" db="EMBL/GenBank/DDBJ databases">
        <title>Isolation, diversity and antifungal activity of Actinobacteria from cow dung.</title>
        <authorList>
            <person name="Ling L."/>
        </authorList>
    </citation>
    <scope>NUCLEOTIDE SEQUENCE [LARGE SCALE GENOMIC DNA]</scope>
    <source>
        <strain evidence="10 11">NEAU-LLE</strain>
    </source>
</reference>
<evidence type="ECO:0000256" key="8">
    <source>
        <dbReference type="SAM" id="MobiDB-lite"/>
    </source>
</evidence>
<evidence type="ECO:0000256" key="5">
    <source>
        <dbReference type="ARBA" id="ARBA00022692"/>
    </source>
</evidence>
<proteinExistence type="inferred from homology"/>
<keyword evidence="6 9" id="KW-1133">Transmembrane helix</keyword>
<dbReference type="Gene3D" id="1.10.3470.10">
    <property type="entry name" value="ABC transporter involved in vitamin B12 uptake, BtuC"/>
    <property type="match status" value="1"/>
</dbReference>
<dbReference type="InterPro" id="IPR037294">
    <property type="entry name" value="ABC_BtuC-like"/>
</dbReference>
<dbReference type="CDD" id="cd06550">
    <property type="entry name" value="TM_ABC_iron-siderophores_like"/>
    <property type="match status" value="1"/>
</dbReference>
<comment type="similarity">
    <text evidence="2">Belongs to the binding-protein-dependent transport system permease family. FecCD subfamily.</text>
</comment>
<feature type="transmembrane region" description="Helical" evidence="9">
    <location>
        <begin position="263"/>
        <end position="289"/>
    </location>
</feature>
<comment type="subcellular location">
    <subcellularLocation>
        <location evidence="1">Cell membrane</location>
        <topology evidence="1">Multi-pass membrane protein</topology>
    </subcellularLocation>
</comment>
<evidence type="ECO:0000313" key="11">
    <source>
        <dbReference type="Proteomes" id="UP000262172"/>
    </source>
</evidence>
<dbReference type="OrthoDB" id="9782305at2"/>
<evidence type="ECO:0000313" key="10">
    <source>
        <dbReference type="EMBL" id="REJ06229.1"/>
    </source>
</evidence>